<evidence type="ECO:0000313" key="4">
    <source>
        <dbReference type="EnsemblMetazoa" id="PPA26869.1"/>
    </source>
</evidence>
<feature type="chain" id="PRO_5043668922" evidence="3">
    <location>
        <begin position="17"/>
        <end position="446"/>
    </location>
</feature>
<feature type="compositionally biased region" description="Polar residues" evidence="1">
    <location>
        <begin position="420"/>
        <end position="433"/>
    </location>
</feature>
<dbReference type="AlphaFoldDB" id="A0A2A6C1I3"/>
<reference evidence="4" key="2">
    <citation type="submission" date="2022-06" db="UniProtKB">
        <authorList>
            <consortium name="EnsemblMetazoa"/>
        </authorList>
    </citation>
    <scope>IDENTIFICATION</scope>
    <source>
        <strain evidence="4">PS312</strain>
    </source>
</reference>
<sequence length="446" mass="48043">MRRIQLLLTISSVVLSQFQQPQPTIGTNNGPQIDRGQTSNNGPSSNGNSGFSHYQPYFGAKPSSAAQSGGSTSLQFAIRSYSDPGSRTPDGGVCHCPQNVNCGDEDRCSFTFTFIVATPNQKTEVYETTEIRLDANGDLPLALQAEWGRNFLMTINGRPSSLDILVHHRGLTYDDTGRPISASKLLLVDRFHIDLDTILPAVGGVQSMQNSNDYMGQIQSTRMSLSLSLACSGQLIGPDCDLRCNRSTTISNVASCKSEETGYFAICNWATNQPNQVENCQRCPWGVRDDTHCQDEDGGVLYPDRAGVVADDFRTATIVLSIVLFIVVCLLAALVIVLCMKTRKSKKEEEQLPGHNASVRSEGAAARPLLQQTRYSNDSSPPTPAPRHNTPSGGGIPGGVAVLPPKSALKKPPPPAYMGGSNSVNESANTSYSDVPRMMVSRSEVV</sequence>
<keyword evidence="3" id="KW-0732">Signal</keyword>
<keyword evidence="2" id="KW-0812">Transmembrane</keyword>
<feature type="region of interest" description="Disordered" evidence="1">
    <location>
        <begin position="373"/>
        <end position="446"/>
    </location>
</feature>
<gene>
    <name evidence="4" type="primary">WBGene00116423</name>
</gene>
<dbReference type="Proteomes" id="UP000005239">
    <property type="component" value="Unassembled WGS sequence"/>
</dbReference>
<name>A0A2A6C1I3_PRIPA</name>
<reference evidence="5" key="1">
    <citation type="journal article" date="2008" name="Nat. Genet.">
        <title>The Pristionchus pacificus genome provides a unique perspective on nematode lifestyle and parasitism.</title>
        <authorList>
            <person name="Dieterich C."/>
            <person name="Clifton S.W."/>
            <person name="Schuster L.N."/>
            <person name="Chinwalla A."/>
            <person name="Delehaunty K."/>
            <person name="Dinkelacker I."/>
            <person name="Fulton L."/>
            <person name="Fulton R."/>
            <person name="Godfrey J."/>
            <person name="Minx P."/>
            <person name="Mitreva M."/>
            <person name="Roeseler W."/>
            <person name="Tian H."/>
            <person name="Witte H."/>
            <person name="Yang S.P."/>
            <person name="Wilson R.K."/>
            <person name="Sommer R.J."/>
        </authorList>
    </citation>
    <scope>NUCLEOTIDE SEQUENCE [LARGE SCALE GENOMIC DNA]</scope>
    <source>
        <strain evidence="5">PS312</strain>
    </source>
</reference>
<keyword evidence="2" id="KW-0472">Membrane</keyword>
<evidence type="ECO:0000256" key="3">
    <source>
        <dbReference type="SAM" id="SignalP"/>
    </source>
</evidence>
<evidence type="ECO:0000256" key="2">
    <source>
        <dbReference type="SAM" id="Phobius"/>
    </source>
</evidence>
<keyword evidence="5" id="KW-1185">Reference proteome</keyword>
<organism evidence="4 5">
    <name type="scientific">Pristionchus pacificus</name>
    <name type="common">Parasitic nematode worm</name>
    <dbReference type="NCBI Taxonomy" id="54126"/>
    <lineage>
        <taxon>Eukaryota</taxon>
        <taxon>Metazoa</taxon>
        <taxon>Ecdysozoa</taxon>
        <taxon>Nematoda</taxon>
        <taxon>Chromadorea</taxon>
        <taxon>Rhabditida</taxon>
        <taxon>Rhabditina</taxon>
        <taxon>Diplogasteromorpha</taxon>
        <taxon>Diplogasteroidea</taxon>
        <taxon>Neodiplogasteridae</taxon>
        <taxon>Pristionchus</taxon>
    </lineage>
</organism>
<dbReference type="EnsemblMetazoa" id="PPA26869.1">
    <property type="protein sequence ID" value="PPA26869.1"/>
    <property type="gene ID" value="WBGene00116423"/>
</dbReference>
<dbReference type="OrthoDB" id="5855624at2759"/>
<feature type="signal peptide" evidence="3">
    <location>
        <begin position="1"/>
        <end position="16"/>
    </location>
</feature>
<evidence type="ECO:0000313" key="5">
    <source>
        <dbReference type="Proteomes" id="UP000005239"/>
    </source>
</evidence>
<accession>A0A8R1UIF1</accession>
<protein>
    <submittedName>
        <fullName evidence="4">Pqn-89</fullName>
    </submittedName>
</protein>
<feature type="compositionally biased region" description="Polar residues" evidence="1">
    <location>
        <begin position="21"/>
        <end position="38"/>
    </location>
</feature>
<accession>A0A2A6C1I3</accession>
<feature type="transmembrane region" description="Helical" evidence="2">
    <location>
        <begin position="318"/>
        <end position="339"/>
    </location>
</feature>
<feature type="region of interest" description="Disordered" evidence="1">
    <location>
        <begin position="21"/>
        <end position="54"/>
    </location>
</feature>
<proteinExistence type="predicted"/>
<evidence type="ECO:0000256" key="1">
    <source>
        <dbReference type="SAM" id="MobiDB-lite"/>
    </source>
</evidence>
<feature type="compositionally biased region" description="Low complexity" evidence="1">
    <location>
        <begin position="39"/>
        <end position="50"/>
    </location>
</feature>
<keyword evidence="2" id="KW-1133">Transmembrane helix</keyword>